<dbReference type="PANTHER" id="PTHR30011">
    <property type="entry name" value="ALKANESULFONATE MONOOXYGENASE-RELATED"/>
    <property type="match status" value="1"/>
</dbReference>
<dbReference type="EMBL" id="SNYO01000004">
    <property type="protein sequence ID" value="TDQ58800.1"/>
    <property type="molecule type" value="Genomic_DNA"/>
</dbReference>
<dbReference type="NCBIfam" id="TIGR03619">
    <property type="entry name" value="F420_Rv2161c"/>
    <property type="match status" value="1"/>
</dbReference>
<dbReference type="Gene3D" id="3.20.20.30">
    <property type="entry name" value="Luciferase-like domain"/>
    <property type="match status" value="1"/>
</dbReference>
<dbReference type="Proteomes" id="UP000295705">
    <property type="component" value="Unassembled WGS sequence"/>
</dbReference>
<organism evidence="2 3">
    <name type="scientific">Actinomycetospora succinea</name>
    <dbReference type="NCBI Taxonomy" id="663603"/>
    <lineage>
        <taxon>Bacteria</taxon>
        <taxon>Bacillati</taxon>
        <taxon>Actinomycetota</taxon>
        <taxon>Actinomycetes</taxon>
        <taxon>Pseudonocardiales</taxon>
        <taxon>Pseudonocardiaceae</taxon>
        <taxon>Actinomycetospora</taxon>
    </lineage>
</organism>
<evidence type="ECO:0000313" key="3">
    <source>
        <dbReference type="Proteomes" id="UP000295705"/>
    </source>
</evidence>
<feature type="domain" description="Luciferase-like" evidence="1">
    <location>
        <begin position="22"/>
        <end position="212"/>
    </location>
</feature>
<gene>
    <name evidence="2" type="ORF">EV188_104547</name>
</gene>
<dbReference type="InterPro" id="IPR051260">
    <property type="entry name" value="Diverse_substr_monoxygenases"/>
</dbReference>
<keyword evidence="3" id="KW-1185">Reference proteome</keyword>
<proteinExistence type="predicted"/>
<comment type="caution">
    <text evidence="2">The sequence shown here is derived from an EMBL/GenBank/DDBJ whole genome shotgun (WGS) entry which is preliminary data.</text>
</comment>
<name>A0A4R6VED3_9PSEU</name>
<dbReference type="InterPro" id="IPR019921">
    <property type="entry name" value="Lucif-like_OxRdtase_Rv2161c"/>
</dbReference>
<dbReference type="InterPro" id="IPR036661">
    <property type="entry name" value="Luciferase-like_sf"/>
</dbReference>
<evidence type="ECO:0000259" key="1">
    <source>
        <dbReference type="Pfam" id="PF00296"/>
    </source>
</evidence>
<dbReference type="AlphaFoldDB" id="A0A4R6VED3"/>
<dbReference type="RefSeq" id="WP_133827589.1">
    <property type="nucleotide sequence ID" value="NZ_BAABHR010000022.1"/>
</dbReference>
<reference evidence="2 3" key="1">
    <citation type="submission" date="2019-03" db="EMBL/GenBank/DDBJ databases">
        <title>Genomic Encyclopedia of Type Strains, Phase IV (KMG-IV): sequencing the most valuable type-strain genomes for metagenomic binning, comparative biology and taxonomic classification.</title>
        <authorList>
            <person name="Goeker M."/>
        </authorList>
    </citation>
    <scope>NUCLEOTIDE SEQUENCE [LARGE SCALE GENOMIC DNA]</scope>
    <source>
        <strain evidence="2 3">DSM 45775</strain>
    </source>
</reference>
<dbReference type="GO" id="GO:0016705">
    <property type="term" value="F:oxidoreductase activity, acting on paired donors, with incorporation or reduction of molecular oxygen"/>
    <property type="evidence" value="ECO:0007669"/>
    <property type="project" value="InterPro"/>
</dbReference>
<evidence type="ECO:0000313" key="2">
    <source>
        <dbReference type="EMBL" id="TDQ58800.1"/>
    </source>
</evidence>
<sequence>MKYGVVLFATDETIAPAVLGPALEERGFDALFVPEHSHIPASRESPAPDGGDLPRHFHRTIDVFVTLAVVAATTSRLGLGTGVALPAERDVIHTAKQVASLDLVSGGRALFGVGVGWNREEAADHGVDPRRRGKVLDEKLAAMVRIWTEEQAEFHGEHVEFGPMWCWPKPVQTPYPPIYVGGESDAALRRLRDHGDAWLRDRFDLETFRRVRSWLADEGRPDVPFTAFGADPDTLDPTGFDDVGVDRVAFWVDPVSERDVLRRLDAIAERWIR</sequence>
<dbReference type="PANTHER" id="PTHR30011:SF32">
    <property type="entry name" value="CONSERVED PROTEIN"/>
    <property type="match status" value="1"/>
</dbReference>
<dbReference type="SUPFAM" id="SSF51679">
    <property type="entry name" value="Bacterial luciferase-like"/>
    <property type="match status" value="1"/>
</dbReference>
<dbReference type="Pfam" id="PF00296">
    <property type="entry name" value="Bac_luciferase"/>
    <property type="match status" value="1"/>
</dbReference>
<dbReference type="InterPro" id="IPR011251">
    <property type="entry name" value="Luciferase-like_dom"/>
</dbReference>
<accession>A0A4R6VED3</accession>
<dbReference type="OrthoDB" id="3206024at2"/>
<protein>
    <submittedName>
        <fullName evidence="2">Putative F420-dependent oxidoreductase</fullName>
    </submittedName>
</protein>